<evidence type="ECO:0000313" key="5">
    <source>
        <dbReference type="Proteomes" id="UP000091956"/>
    </source>
</evidence>
<dbReference type="STRING" id="342668.A0A2P6FGU9"/>
<dbReference type="AlphaFoldDB" id="A0A2P6FGU9"/>
<evidence type="ECO:0000256" key="2">
    <source>
        <dbReference type="ARBA" id="ARBA00023242"/>
    </source>
</evidence>
<name>A0A2P6FGU9_9PEZI</name>
<evidence type="ECO:0000259" key="3">
    <source>
        <dbReference type="PROSITE" id="PS50048"/>
    </source>
</evidence>
<reference evidence="5" key="2">
    <citation type="journal article" date="2018" name="Nat. Commun.">
        <title>Extreme sensitivity to ultraviolet light in the fungal pathogen causing white-nose syndrome of bats.</title>
        <authorList>
            <person name="Palmer J.M."/>
            <person name="Drees K.P."/>
            <person name="Foster J.T."/>
            <person name="Lindner D.L."/>
        </authorList>
    </citation>
    <scope>NUCLEOTIDE SEQUENCE [LARGE SCALE GENOMIC DNA]</scope>
    <source>
        <strain evidence="5">UAMH 10579</strain>
    </source>
</reference>
<dbReference type="Pfam" id="PF00172">
    <property type="entry name" value="Zn_clus"/>
    <property type="match status" value="1"/>
</dbReference>
<gene>
    <name evidence="4" type="ORF">VE01_10767</name>
</gene>
<dbReference type="EMBL" id="KV460218">
    <property type="protein sequence ID" value="PQM43871.1"/>
    <property type="molecule type" value="Genomic_DNA"/>
</dbReference>
<reference evidence="4 5" key="1">
    <citation type="submission" date="2016-03" db="EMBL/GenBank/DDBJ databases">
        <title>Comparative genomics of Pseudogymnoascus destructans, the fungus causing white-nose syndrome of bats.</title>
        <authorList>
            <person name="Palmer J.M."/>
            <person name="Drees K.P."/>
            <person name="Foster J.T."/>
            <person name="Lindner D.L."/>
        </authorList>
    </citation>
    <scope>NUCLEOTIDE SEQUENCE [LARGE SCALE GENOMIC DNA]</scope>
    <source>
        <strain evidence="4 5">UAMH 10579</strain>
    </source>
</reference>
<dbReference type="Pfam" id="PF11951">
    <property type="entry name" value="Fungal_trans_2"/>
    <property type="match status" value="1"/>
</dbReference>
<dbReference type="GeneID" id="84234317"/>
<dbReference type="Proteomes" id="UP000091956">
    <property type="component" value="Unassembled WGS sequence"/>
</dbReference>
<dbReference type="InterPro" id="IPR021858">
    <property type="entry name" value="Fun_TF"/>
</dbReference>
<sequence>MDGESRDSKQQACWTCKDRKVRCDRSFPICINCTRSKRECIRLATRLSWPKPRDARRFITGQHALPNQVLPEGGAIFVNMSRWDITLQVELEKKHLSPAHFNVWSNDVPGQLSPIPRVGADRQMILSYFTTMVPHLLAPFGDDSRFSQFLLRIALKDETPASSAVLQGILALSSLKLYGGAEASLFKSKAISMLAASVKEGMHLSEHLQCLAASLLLGWYKISSSTDTADGWAFFVCGAIKLAKAMSLPRILGSDEVLLLDWLSCHTILAQFSTSHWRQSESCVYRQPCAEDPQLRNIYSLIPDRSRIMSFLGCSFEFLDILSLTCSAVLPRSHPNFLSGEHKQQLDSIELRLISIRRHNDFTTTTPREQKRTDLVAELYRLAGLVYLHRGGRRSRVGFQPTESVLRNAFSIIKQLEYCESVWPLFIIGCEARSDEQRLLIHEFFSKALKRRDTDNIRSIRRMIESSWIQDDLCEDQETDYQLKINALMSANTVLPIFM</sequence>
<evidence type="ECO:0000256" key="1">
    <source>
        <dbReference type="ARBA" id="ARBA00004123"/>
    </source>
</evidence>
<dbReference type="PANTHER" id="PTHR37534">
    <property type="entry name" value="TRANSCRIPTIONAL ACTIVATOR PROTEIN UGA3"/>
    <property type="match status" value="1"/>
</dbReference>
<dbReference type="PANTHER" id="PTHR37534:SF39">
    <property type="entry name" value="TRANSCRIPTION FACTOR DOMAIN-CONTAINING PROTEIN"/>
    <property type="match status" value="1"/>
</dbReference>
<dbReference type="GO" id="GO:0005634">
    <property type="term" value="C:nucleus"/>
    <property type="evidence" value="ECO:0007669"/>
    <property type="project" value="UniProtKB-SubCell"/>
</dbReference>
<dbReference type="Gene3D" id="4.10.240.10">
    <property type="entry name" value="Zn(2)-C6 fungal-type DNA-binding domain"/>
    <property type="match status" value="1"/>
</dbReference>
<dbReference type="SUPFAM" id="SSF57701">
    <property type="entry name" value="Zn2/Cys6 DNA-binding domain"/>
    <property type="match status" value="1"/>
</dbReference>
<keyword evidence="5" id="KW-1185">Reference proteome</keyword>
<dbReference type="PROSITE" id="PS50048">
    <property type="entry name" value="ZN2_CY6_FUNGAL_2"/>
    <property type="match status" value="1"/>
</dbReference>
<feature type="domain" description="Zn(2)-C6 fungal-type" evidence="3">
    <location>
        <begin position="12"/>
        <end position="42"/>
    </location>
</feature>
<dbReference type="SMART" id="SM00066">
    <property type="entry name" value="GAL4"/>
    <property type="match status" value="1"/>
</dbReference>
<comment type="subcellular location">
    <subcellularLocation>
        <location evidence="1">Nucleus</location>
    </subcellularLocation>
</comment>
<keyword evidence="2" id="KW-0539">Nucleus</keyword>
<evidence type="ECO:0000313" key="4">
    <source>
        <dbReference type="EMBL" id="PQM43871.1"/>
    </source>
</evidence>
<dbReference type="GO" id="GO:0000976">
    <property type="term" value="F:transcription cis-regulatory region binding"/>
    <property type="evidence" value="ECO:0007669"/>
    <property type="project" value="TreeGrafter"/>
</dbReference>
<dbReference type="InterPro" id="IPR001138">
    <property type="entry name" value="Zn2Cys6_DnaBD"/>
</dbReference>
<dbReference type="RefSeq" id="XP_059320202.1">
    <property type="nucleotide sequence ID" value="XM_059464219.1"/>
</dbReference>
<dbReference type="CDD" id="cd00067">
    <property type="entry name" value="GAL4"/>
    <property type="match status" value="1"/>
</dbReference>
<dbReference type="GO" id="GO:0008270">
    <property type="term" value="F:zinc ion binding"/>
    <property type="evidence" value="ECO:0007669"/>
    <property type="project" value="InterPro"/>
</dbReference>
<accession>A0A2P6FGU9</accession>
<protein>
    <recommendedName>
        <fullName evidence="3">Zn(2)-C6 fungal-type domain-containing protein</fullName>
    </recommendedName>
</protein>
<proteinExistence type="predicted"/>
<dbReference type="GO" id="GO:0000981">
    <property type="term" value="F:DNA-binding transcription factor activity, RNA polymerase II-specific"/>
    <property type="evidence" value="ECO:0007669"/>
    <property type="project" value="InterPro"/>
</dbReference>
<organism evidence="4 5">
    <name type="scientific">Pseudogymnoascus verrucosus</name>
    <dbReference type="NCBI Taxonomy" id="342668"/>
    <lineage>
        <taxon>Eukaryota</taxon>
        <taxon>Fungi</taxon>
        <taxon>Dikarya</taxon>
        <taxon>Ascomycota</taxon>
        <taxon>Pezizomycotina</taxon>
        <taxon>Leotiomycetes</taxon>
        <taxon>Thelebolales</taxon>
        <taxon>Thelebolaceae</taxon>
        <taxon>Pseudogymnoascus</taxon>
    </lineage>
</organism>
<dbReference type="GO" id="GO:0045944">
    <property type="term" value="P:positive regulation of transcription by RNA polymerase II"/>
    <property type="evidence" value="ECO:0007669"/>
    <property type="project" value="TreeGrafter"/>
</dbReference>
<dbReference type="PROSITE" id="PS00463">
    <property type="entry name" value="ZN2_CY6_FUNGAL_1"/>
    <property type="match status" value="1"/>
</dbReference>
<dbReference type="InterPro" id="IPR036864">
    <property type="entry name" value="Zn2-C6_fun-type_DNA-bd_sf"/>
</dbReference>